<keyword evidence="9" id="KW-0564">Palmitate</keyword>
<gene>
    <name evidence="12" type="ORF">EDC90_103619</name>
</gene>
<evidence type="ECO:0000256" key="8">
    <source>
        <dbReference type="ARBA" id="ARBA00023136"/>
    </source>
</evidence>
<evidence type="ECO:0000256" key="11">
    <source>
        <dbReference type="SAM" id="Phobius"/>
    </source>
</evidence>
<dbReference type="RefSeq" id="WP_245511107.1">
    <property type="nucleotide sequence ID" value="NZ_SMAR01000036.1"/>
</dbReference>
<keyword evidence="4" id="KW-1003">Cell membrane</keyword>
<proteinExistence type="inferred from homology"/>
<dbReference type="InterPro" id="IPR031381">
    <property type="entry name" value="YtcA"/>
</dbReference>
<sequence length="99" mass="10820">MIKKQRVWGVRVITQVNVFAAMLLLSSCDTASRGTVIPFFGAYFPSWIACSLIGIFGAVILRLLFIKAGIDELLPLRVIVYLFTAIAIGLGSSLLLFGR</sequence>
<feature type="transmembrane region" description="Helical" evidence="11">
    <location>
        <begin position="78"/>
        <end position="97"/>
    </location>
</feature>
<evidence type="ECO:0000256" key="7">
    <source>
        <dbReference type="ARBA" id="ARBA00022989"/>
    </source>
</evidence>
<dbReference type="EMBL" id="SMAR01000036">
    <property type="protein sequence ID" value="TCT33029.1"/>
    <property type="molecule type" value="Genomic_DNA"/>
</dbReference>
<evidence type="ECO:0000313" key="12">
    <source>
        <dbReference type="EMBL" id="TCT33029.1"/>
    </source>
</evidence>
<evidence type="ECO:0000256" key="10">
    <source>
        <dbReference type="ARBA" id="ARBA00023288"/>
    </source>
</evidence>
<evidence type="ECO:0000256" key="9">
    <source>
        <dbReference type="ARBA" id="ARBA00023139"/>
    </source>
</evidence>
<comment type="similarity">
    <text evidence="2">Belongs to the YtcA family.</text>
</comment>
<keyword evidence="8 11" id="KW-0472">Membrane</keyword>
<reference evidence="12 13" key="1">
    <citation type="submission" date="2019-03" db="EMBL/GenBank/DDBJ databases">
        <title>Freshwater and sediment microbial communities from various areas in North America, analyzing microbe dynamics in response to fracking.</title>
        <authorList>
            <person name="Lamendella R."/>
        </authorList>
    </citation>
    <scope>NUCLEOTIDE SEQUENCE [LARGE SCALE GENOMIC DNA]</scope>
    <source>
        <strain evidence="12 13">175.2</strain>
    </source>
</reference>
<dbReference type="PROSITE" id="PS51257">
    <property type="entry name" value="PROKAR_LIPOPROTEIN"/>
    <property type="match status" value="1"/>
</dbReference>
<evidence type="ECO:0000256" key="4">
    <source>
        <dbReference type="ARBA" id="ARBA00022475"/>
    </source>
</evidence>
<dbReference type="Pfam" id="PF17090">
    <property type="entry name" value="Ytca"/>
    <property type="match status" value="1"/>
</dbReference>
<name>A0A4R3NIX8_9HYPH</name>
<comment type="caution">
    <text evidence="12">The sequence shown here is derived from an EMBL/GenBank/DDBJ whole genome shotgun (WGS) entry which is preliminary data.</text>
</comment>
<dbReference type="Proteomes" id="UP000295097">
    <property type="component" value="Unassembled WGS sequence"/>
</dbReference>
<keyword evidence="10" id="KW-0449">Lipoprotein</keyword>
<evidence type="ECO:0000256" key="6">
    <source>
        <dbReference type="ARBA" id="ARBA00022729"/>
    </source>
</evidence>
<keyword evidence="5 11" id="KW-0812">Transmembrane</keyword>
<dbReference type="AlphaFoldDB" id="A0A4R3NIX8"/>
<feature type="transmembrane region" description="Helical" evidence="11">
    <location>
        <begin position="7"/>
        <end position="26"/>
    </location>
</feature>
<keyword evidence="6" id="KW-0732">Signal</keyword>
<protein>
    <recommendedName>
        <fullName evidence="3">Uncharacterized protein YtcA</fullName>
    </recommendedName>
</protein>
<dbReference type="GO" id="GO:0016020">
    <property type="term" value="C:membrane"/>
    <property type="evidence" value="ECO:0007669"/>
    <property type="project" value="UniProtKB-SubCell"/>
</dbReference>
<evidence type="ECO:0000256" key="1">
    <source>
        <dbReference type="ARBA" id="ARBA00004141"/>
    </source>
</evidence>
<accession>A0A4R3NIX8</accession>
<evidence type="ECO:0000256" key="5">
    <source>
        <dbReference type="ARBA" id="ARBA00022692"/>
    </source>
</evidence>
<keyword evidence="13" id="KW-1185">Reference proteome</keyword>
<comment type="subcellular location">
    <subcellularLocation>
        <location evidence="1">Membrane</location>
        <topology evidence="1">Multi-pass membrane protein</topology>
    </subcellularLocation>
</comment>
<organism evidence="12 13">
    <name type="scientific">Martelella mediterranea</name>
    <dbReference type="NCBI Taxonomy" id="293089"/>
    <lineage>
        <taxon>Bacteria</taxon>
        <taxon>Pseudomonadati</taxon>
        <taxon>Pseudomonadota</taxon>
        <taxon>Alphaproteobacteria</taxon>
        <taxon>Hyphomicrobiales</taxon>
        <taxon>Aurantimonadaceae</taxon>
        <taxon>Martelella</taxon>
    </lineage>
</organism>
<evidence type="ECO:0000256" key="3">
    <source>
        <dbReference type="ARBA" id="ARBA00021237"/>
    </source>
</evidence>
<evidence type="ECO:0000313" key="13">
    <source>
        <dbReference type="Proteomes" id="UP000295097"/>
    </source>
</evidence>
<keyword evidence="7 11" id="KW-1133">Transmembrane helix</keyword>
<feature type="transmembrane region" description="Helical" evidence="11">
    <location>
        <begin position="46"/>
        <end position="66"/>
    </location>
</feature>
<evidence type="ECO:0000256" key="2">
    <source>
        <dbReference type="ARBA" id="ARBA00008208"/>
    </source>
</evidence>